<dbReference type="AlphaFoldDB" id="A0A1Y3PSN4"/>
<dbReference type="PANTHER" id="PTHR42951:SF4">
    <property type="entry name" value="ACYL-COENZYME A THIOESTERASE MBLAC2"/>
    <property type="match status" value="1"/>
</dbReference>
<keyword evidence="2" id="KW-0378">Hydrolase</keyword>
<dbReference type="Pfam" id="PF00753">
    <property type="entry name" value="Lactamase_B"/>
    <property type="match status" value="1"/>
</dbReference>
<dbReference type="InterPro" id="IPR001279">
    <property type="entry name" value="Metallo-B-lactamas"/>
</dbReference>
<gene>
    <name evidence="2" type="ORF">BAA01_15960</name>
</gene>
<organism evidence="2 3">
    <name type="scientific">Bacillus thermozeamaize</name>
    <dbReference type="NCBI Taxonomy" id="230954"/>
    <lineage>
        <taxon>Bacteria</taxon>
        <taxon>Bacillati</taxon>
        <taxon>Bacillota</taxon>
        <taxon>Bacilli</taxon>
        <taxon>Bacillales</taxon>
        <taxon>Bacillaceae</taxon>
        <taxon>Bacillus</taxon>
    </lineage>
</organism>
<dbReference type="Proteomes" id="UP000196475">
    <property type="component" value="Unassembled WGS sequence"/>
</dbReference>
<name>A0A1Y3PSN4_9BACI</name>
<accession>A0A1Y3PSN4</accession>
<reference evidence="3" key="1">
    <citation type="submission" date="2016-06" db="EMBL/GenBank/DDBJ databases">
        <authorList>
            <person name="Nascimento L."/>
            <person name="Pereira R.V."/>
            <person name="Martins L.F."/>
            <person name="Quaggio R.B."/>
            <person name="Silva A.M."/>
            <person name="Setubal J.C."/>
        </authorList>
    </citation>
    <scope>NUCLEOTIDE SEQUENCE [LARGE SCALE GENOMIC DNA]</scope>
</reference>
<comment type="caution">
    <text evidence="2">The sequence shown here is derived from an EMBL/GenBank/DDBJ whole genome shotgun (WGS) entry which is preliminary data.</text>
</comment>
<evidence type="ECO:0000259" key="1">
    <source>
        <dbReference type="SMART" id="SM00849"/>
    </source>
</evidence>
<dbReference type="InterPro" id="IPR036866">
    <property type="entry name" value="RibonucZ/Hydroxyglut_hydro"/>
</dbReference>
<dbReference type="SUPFAM" id="SSF56281">
    <property type="entry name" value="Metallo-hydrolase/oxidoreductase"/>
    <property type="match status" value="1"/>
</dbReference>
<dbReference type="SMART" id="SM00849">
    <property type="entry name" value="Lactamase_B"/>
    <property type="match status" value="1"/>
</dbReference>
<feature type="domain" description="Metallo-beta-lactamase" evidence="1">
    <location>
        <begin position="25"/>
        <end position="195"/>
    </location>
</feature>
<dbReference type="Gene3D" id="3.60.15.10">
    <property type="entry name" value="Ribonuclease Z/Hydroxyacylglutathione hydrolase-like"/>
    <property type="match status" value="1"/>
</dbReference>
<dbReference type="GO" id="GO:0016787">
    <property type="term" value="F:hydrolase activity"/>
    <property type="evidence" value="ECO:0007669"/>
    <property type="project" value="UniProtKB-KW"/>
</dbReference>
<dbReference type="InterPro" id="IPR050855">
    <property type="entry name" value="NDM-1-like"/>
</dbReference>
<proteinExistence type="predicted"/>
<protein>
    <submittedName>
        <fullName evidence="2">MBL fold metallo-hydrolase</fullName>
    </submittedName>
</protein>
<dbReference type="PANTHER" id="PTHR42951">
    <property type="entry name" value="METALLO-BETA-LACTAMASE DOMAIN-CONTAINING"/>
    <property type="match status" value="1"/>
</dbReference>
<evidence type="ECO:0000313" key="3">
    <source>
        <dbReference type="Proteomes" id="UP000196475"/>
    </source>
</evidence>
<evidence type="ECO:0000313" key="2">
    <source>
        <dbReference type="EMBL" id="OUM90340.1"/>
    </source>
</evidence>
<dbReference type="EMBL" id="LZRT01000019">
    <property type="protein sequence ID" value="OUM90340.1"/>
    <property type="molecule type" value="Genomic_DNA"/>
</dbReference>
<sequence>MIDVATHNGVACVQGTHAAYGMPWSVYLFFFDGMVVDASAKVFEKALIPFYQSNPIEMVVLTHTHDDHIGTAGWLENNKRVPIYVHPGAVAFCSEPCDYAGTFREALWGKRDPFTALPLGEAIDSLHYTWRVIETPGHAPDHVVLLNEELGILFSGDLFITPKPKVIMSHESVPQMMRSLRKVLAYDFQSVYCCHAGYLSEGKKMLQMKLDYLEEMVGKVSSLFQQGYAIAEIDQQLFPDKFPITSISDGRFDSVHMVRSIVEELAGMK</sequence>